<name>A0A7J7LXG1_9MAGN</name>
<evidence type="ECO:0000259" key="1">
    <source>
        <dbReference type="Pfam" id="PF14766"/>
    </source>
</evidence>
<keyword evidence="3" id="KW-1185">Reference proteome</keyword>
<gene>
    <name evidence="2" type="ORF">GIB67_009782</name>
</gene>
<protein>
    <recommendedName>
        <fullName evidence="1">RPA-interacting protein N-terminal domain-containing protein</fullName>
    </recommendedName>
</protein>
<dbReference type="AlphaFoldDB" id="A0A7J7LXG1"/>
<dbReference type="PANTHER" id="PTHR31742">
    <property type="entry name" value="RPA-INTERACTING PROTEIN RPAIN"/>
    <property type="match status" value="1"/>
</dbReference>
<reference evidence="2 3" key="1">
    <citation type="journal article" date="2020" name="IScience">
        <title>Genome Sequencing of the Endangered Kingdonia uniflora (Circaeasteraceae, Ranunculales) Reveals Potential Mechanisms of Evolutionary Specialization.</title>
        <authorList>
            <person name="Sun Y."/>
            <person name="Deng T."/>
            <person name="Zhang A."/>
            <person name="Moore M.J."/>
            <person name="Landis J.B."/>
            <person name="Lin N."/>
            <person name="Zhang H."/>
            <person name="Zhang X."/>
            <person name="Huang J."/>
            <person name="Zhang X."/>
            <person name="Sun H."/>
            <person name="Wang H."/>
        </authorList>
    </citation>
    <scope>NUCLEOTIDE SEQUENCE [LARGE SCALE GENOMIC DNA]</scope>
    <source>
        <strain evidence="2">TB1705</strain>
        <tissue evidence="2">Leaf</tissue>
    </source>
</reference>
<dbReference type="OrthoDB" id="435311at2759"/>
<dbReference type="EMBL" id="JACGCM010001927">
    <property type="protein sequence ID" value="KAF6147299.1"/>
    <property type="molecule type" value="Genomic_DNA"/>
</dbReference>
<comment type="caution">
    <text evidence="2">The sequence shown here is derived from an EMBL/GenBank/DDBJ whole genome shotgun (WGS) entry which is preliminary data.</text>
</comment>
<dbReference type="Pfam" id="PF14766">
    <property type="entry name" value="RPA_interact_N"/>
    <property type="match status" value="1"/>
</dbReference>
<dbReference type="PANTHER" id="PTHR31742:SF1">
    <property type="entry name" value="RPA-INTERACTING PROTEIN"/>
    <property type="match status" value="1"/>
</dbReference>
<sequence length="212" mass="24680">MEDHQPKRLALKTHQPNWQQKLRENCLKRVEEDRNRLLWEMRIPTDANLEEMEIMESVTNLLKVKDSSGDFDGLDTAFAEKEILERINRQLSEIVYDEFEEIKESSMITTSPAKYDGLDTALEFCMIESEDIMKEMQKIFFEGPCAGQTRKDQEDCERMFQKQLDDILALAAFEHLELNEDQGKEIALVPESGASSRPTYAEIATKKEFYRG</sequence>
<organism evidence="2 3">
    <name type="scientific">Kingdonia uniflora</name>
    <dbReference type="NCBI Taxonomy" id="39325"/>
    <lineage>
        <taxon>Eukaryota</taxon>
        <taxon>Viridiplantae</taxon>
        <taxon>Streptophyta</taxon>
        <taxon>Embryophyta</taxon>
        <taxon>Tracheophyta</taxon>
        <taxon>Spermatophyta</taxon>
        <taxon>Magnoliopsida</taxon>
        <taxon>Ranunculales</taxon>
        <taxon>Circaeasteraceae</taxon>
        <taxon>Kingdonia</taxon>
    </lineage>
</organism>
<dbReference type="GO" id="GO:0005634">
    <property type="term" value="C:nucleus"/>
    <property type="evidence" value="ECO:0007669"/>
    <property type="project" value="TreeGrafter"/>
</dbReference>
<feature type="domain" description="RPA-interacting protein N-terminal" evidence="1">
    <location>
        <begin position="6"/>
        <end position="44"/>
    </location>
</feature>
<evidence type="ECO:0000313" key="2">
    <source>
        <dbReference type="EMBL" id="KAF6147299.1"/>
    </source>
</evidence>
<evidence type="ECO:0000313" key="3">
    <source>
        <dbReference type="Proteomes" id="UP000541444"/>
    </source>
</evidence>
<proteinExistence type="predicted"/>
<dbReference type="Proteomes" id="UP000541444">
    <property type="component" value="Unassembled WGS sequence"/>
</dbReference>
<accession>A0A7J7LXG1</accession>
<dbReference type="InterPro" id="IPR028158">
    <property type="entry name" value="RPA_interact_N_dom"/>
</dbReference>
<dbReference type="InterPro" id="IPR028156">
    <property type="entry name" value="RIP"/>
</dbReference>
<dbReference type="GO" id="GO:0006606">
    <property type="term" value="P:protein import into nucleus"/>
    <property type="evidence" value="ECO:0007669"/>
    <property type="project" value="TreeGrafter"/>
</dbReference>